<dbReference type="RefSeq" id="XP_028486754.1">
    <property type="nucleotide sequence ID" value="XM_028626248.1"/>
</dbReference>
<proteinExistence type="predicted"/>
<protein>
    <submittedName>
        <fullName evidence="3">Putative cyclin</fullName>
    </submittedName>
</protein>
<dbReference type="InterPro" id="IPR006671">
    <property type="entry name" value="Cyclin_N"/>
</dbReference>
<feature type="region of interest" description="Disordered" evidence="1">
    <location>
        <begin position="287"/>
        <end position="334"/>
    </location>
</feature>
<feature type="compositionally biased region" description="Low complexity" evidence="1">
    <location>
        <begin position="314"/>
        <end position="327"/>
    </location>
</feature>
<dbReference type="CDD" id="cd20557">
    <property type="entry name" value="CYCLIN_ScPCL1-like"/>
    <property type="match status" value="1"/>
</dbReference>
<dbReference type="VEuPathDB" id="FungiDB:C8Q69DRAFT_215828"/>
<dbReference type="AlphaFoldDB" id="A0A443HZ44"/>
<sequence length="421" mass="46847">MDQKDMLALNRAALNDFVMLPVSRDMISYLARKASEVIRCEPHVTTSSLNRHGQPTPPSTPPMNPADSLPPLPSLEAFISSLVSRSQVQVPTLMTSLVFLGRLRARLPPVAKGMRCTVHRIFLASLILAAKNLNDSSPKNKHWARYTVVKGYDGFGFSLAEVNLMERQLLFLLDWDTRVNEEDLFEYFEPFLAPIRRRYEMLQQEREDELNSHREWWRLQEALANRLRRQKQEPRTDARRMREGVSKRTPAIHVSSSSSIHGSPMSSIDDVERTGNAHYQHLRVSQYRQMNNRSISPPSVKDVPGLSRADTYNSLSSRSSSLAPSSRGTPASLSTCSSSLGDEFMVADCGHSPAASTLSYSYVNVQPTRPESKCLQEESHQPSKKVKMAGSIGGSAGGLVARFLASAAGTYMGGRMARPLA</sequence>
<dbReference type="Gene3D" id="1.10.472.10">
    <property type="entry name" value="Cyclin-like"/>
    <property type="match status" value="1"/>
</dbReference>
<evidence type="ECO:0000259" key="2">
    <source>
        <dbReference type="Pfam" id="PF00134"/>
    </source>
</evidence>
<dbReference type="GO" id="GO:0005634">
    <property type="term" value="C:nucleus"/>
    <property type="evidence" value="ECO:0007669"/>
    <property type="project" value="TreeGrafter"/>
</dbReference>
<dbReference type="STRING" id="264951.A0A443HZ44"/>
<dbReference type="PANTHER" id="PTHR15615">
    <property type="match status" value="1"/>
</dbReference>
<name>A0A443HZ44_BYSSP</name>
<comment type="caution">
    <text evidence="3">The sequence shown here is derived from an EMBL/GenBank/DDBJ whole genome shotgun (WGS) entry which is preliminary data.</text>
</comment>
<feature type="compositionally biased region" description="Basic and acidic residues" evidence="1">
    <location>
        <begin position="230"/>
        <end position="246"/>
    </location>
</feature>
<feature type="domain" description="Cyclin N-terminal" evidence="2">
    <location>
        <begin position="77"/>
        <end position="177"/>
    </location>
</feature>
<reference evidence="3 4" key="1">
    <citation type="journal article" date="2018" name="Front. Microbiol.">
        <title>Genomic and genetic insights into a cosmopolitan fungus, Paecilomyces variotii (Eurotiales).</title>
        <authorList>
            <person name="Urquhart A.S."/>
            <person name="Mondo S.J."/>
            <person name="Makela M.R."/>
            <person name="Hane J.K."/>
            <person name="Wiebenga A."/>
            <person name="He G."/>
            <person name="Mihaltcheva S."/>
            <person name="Pangilinan J."/>
            <person name="Lipzen A."/>
            <person name="Barry K."/>
            <person name="de Vries R.P."/>
            <person name="Grigoriev I.V."/>
            <person name="Idnurm A."/>
        </authorList>
    </citation>
    <scope>NUCLEOTIDE SEQUENCE [LARGE SCALE GENOMIC DNA]</scope>
    <source>
        <strain evidence="3 4">CBS 101075</strain>
    </source>
</reference>
<keyword evidence="4" id="KW-1185">Reference proteome</keyword>
<organism evidence="3 4">
    <name type="scientific">Byssochlamys spectabilis</name>
    <name type="common">Paecilomyces variotii</name>
    <dbReference type="NCBI Taxonomy" id="264951"/>
    <lineage>
        <taxon>Eukaryota</taxon>
        <taxon>Fungi</taxon>
        <taxon>Dikarya</taxon>
        <taxon>Ascomycota</taxon>
        <taxon>Pezizomycotina</taxon>
        <taxon>Eurotiomycetes</taxon>
        <taxon>Eurotiomycetidae</taxon>
        <taxon>Eurotiales</taxon>
        <taxon>Thermoascaceae</taxon>
        <taxon>Paecilomyces</taxon>
    </lineage>
</organism>
<feature type="region of interest" description="Disordered" evidence="1">
    <location>
        <begin position="227"/>
        <end position="271"/>
    </location>
</feature>
<dbReference type="Proteomes" id="UP000283841">
    <property type="component" value="Unassembled WGS sequence"/>
</dbReference>
<gene>
    <name evidence="3" type="ORF">C8Q69DRAFT_215828</name>
</gene>
<dbReference type="GO" id="GO:0000307">
    <property type="term" value="C:cyclin-dependent protein kinase holoenzyme complex"/>
    <property type="evidence" value="ECO:0007669"/>
    <property type="project" value="TreeGrafter"/>
</dbReference>
<feature type="compositionally biased region" description="Low complexity" evidence="1">
    <location>
        <begin position="255"/>
        <end position="267"/>
    </location>
</feature>
<dbReference type="EMBL" id="RCNU01000003">
    <property type="protein sequence ID" value="RWQ97109.1"/>
    <property type="molecule type" value="Genomic_DNA"/>
</dbReference>
<evidence type="ECO:0000313" key="4">
    <source>
        <dbReference type="Proteomes" id="UP000283841"/>
    </source>
</evidence>
<feature type="compositionally biased region" description="Pro residues" evidence="1">
    <location>
        <begin position="55"/>
        <end position="67"/>
    </location>
</feature>
<dbReference type="InterPro" id="IPR013922">
    <property type="entry name" value="Cyclin_PHO80-like"/>
</dbReference>
<dbReference type="GeneID" id="39595525"/>
<dbReference type="GO" id="GO:0019901">
    <property type="term" value="F:protein kinase binding"/>
    <property type="evidence" value="ECO:0007669"/>
    <property type="project" value="InterPro"/>
</dbReference>
<dbReference type="GO" id="GO:0016538">
    <property type="term" value="F:cyclin-dependent protein serine/threonine kinase regulator activity"/>
    <property type="evidence" value="ECO:0007669"/>
    <property type="project" value="TreeGrafter"/>
</dbReference>
<accession>A0A443HZ44</accession>
<feature type="compositionally biased region" description="Polar residues" evidence="1">
    <location>
        <begin position="287"/>
        <end position="297"/>
    </location>
</feature>
<evidence type="ECO:0000313" key="3">
    <source>
        <dbReference type="EMBL" id="RWQ97109.1"/>
    </source>
</evidence>
<dbReference type="SUPFAM" id="SSF47954">
    <property type="entry name" value="Cyclin-like"/>
    <property type="match status" value="1"/>
</dbReference>
<dbReference type="PANTHER" id="PTHR15615:SF10">
    <property type="entry name" value="PHO85 CYCLIN-2-RELATED"/>
    <property type="match status" value="1"/>
</dbReference>
<dbReference type="InterPro" id="IPR036915">
    <property type="entry name" value="Cyclin-like_sf"/>
</dbReference>
<feature type="region of interest" description="Disordered" evidence="1">
    <location>
        <begin position="44"/>
        <end position="67"/>
    </location>
</feature>
<evidence type="ECO:0000256" key="1">
    <source>
        <dbReference type="SAM" id="MobiDB-lite"/>
    </source>
</evidence>
<dbReference type="Pfam" id="PF00134">
    <property type="entry name" value="Cyclin_N"/>
    <property type="match status" value="1"/>
</dbReference>
<feature type="compositionally biased region" description="Polar residues" evidence="1">
    <location>
        <begin position="44"/>
        <end position="53"/>
    </location>
</feature>